<dbReference type="Proteomes" id="UP000673383">
    <property type="component" value="Unassembled WGS sequence"/>
</dbReference>
<gene>
    <name evidence="1" type="ORF">JOH49_007860</name>
</gene>
<proteinExistence type="predicted"/>
<accession>A0A8I1YET8</accession>
<protein>
    <submittedName>
        <fullName evidence="1">Uncharacterized protein</fullName>
    </submittedName>
</protein>
<sequence>MDPDCAPEKMGPRPERIKRGGVHVLALFAPQPPLSSPGSTGRPSIPETAVIERISLGVLDPPGRAGGRHRVCGGYAFFFTSLTLEKVMPSARSRV</sequence>
<reference evidence="1" key="1">
    <citation type="submission" date="2021-02" db="EMBL/GenBank/DDBJ databases">
        <title>Genomic Encyclopedia of Type Strains, Phase IV (KMG-V): Genome sequencing to study the core and pangenomes of soil and plant-associated prokaryotes.</title>
        <authorList>
            <person name="Whitman W."/>
        </authorList>
    </citation>
    <scope>NUCLEOTIDE SEQUENCE</scope>
    <source>
        <strain evidence="1">USDA 406</strain>
    </source>
</reference>
<comment type="caution">
    <text evidence="1">The sequence shown here is derived from an EMBL/GenBank/DDBJ whole genome shotgun (WGS) entry which is preliminary data.</text>
</comment>
<name>A0A8I1YET8_BRAEL</name>
<evidence type="ECO:0000313" key="1">
    <source>
        <dbReference type="EMBL" id="MBP1298107.1"/>
    </source>
</evidence>
<dbReference type="AlphaFoldDB" id="A0A8I1YET8"/>
<organism evidence="1 2">
    <name type="scientific">Bradyrhizobium elkanii</name>
    <dbReference type="NCBI Taxonomy" id="29448"/>
    <lineage>
        <taxon>Bacteria</taxon>
        <taxon>Pseudomonadati</taxon>
        <taxon>Pseudomonadota</taxon>
        <taxon>Alphaproteobacteria</taxon>
        <taxon>Hyphomicrobiales</taxon>
        <taxon>Nitrobacteraceae</taxon>
        <taxon>Bradyrhizobium</taxon>
    </lineage>
</organism>
<evidence type="ECO:0000313" key="2">
    <source>
        <dbReference type="Proteomes" id="UP000673383"/>
    </source>
</evidence>
<dbReference type="EMBL" id="JAFICZ010000001">
    <property type="protein sequence ID" value="MBP1298107.1"/>
    <property type="molecule type" value="Genomic_DNA"/>
</dbReference>